<evidence type="ECO:0000313" key="8">
    <source>
        <dbReference type="RefSeq" id="XP_011495564.1"/>
    </source>
</evidence>
<dbReference type="KEGG" id="csol:105360370"/>
<dbReference type="AlphaFoldDB" id="A0AAJ6VLQ6"/>
<keyword evidence="7" id="KW-1185">Reference proteome</keyword>
<name>A0AAJ6VLQ6_9HYME</name>
<keyword evidence="4" id="KW-0720">Serine protease</keyword>
<organism evidence="7 8">
    <name type="scientific">Ceratosolen solmsi marchali</name>
    <dbReference type="NCBI Taxonomy" id="326594"/>
    <lineage>
        <taxon>Eukaryota</taxon>
        <taxon>Metazoa</taxon>
        <taxon>Ecdysozoa</taxon>
        <taxon>Arthropoda</taxon>
        <taxon>Hexapoda</taxon>
        <taxon>Insecta</taxon>
        <taxon>Pterygota</taxon>
        <taxon>Neoptera</taxon>
        <taxon>Endopterygota</taxon>
        <taxon>Hymenoptera</taxon>
        <taxon>Apocrita</taxon>
        <taxon>Proctotrupomorpha</taxon>
        <taxon>Chalcidoidea</taxon>
        <taxon>Agaonidae</taxon>
        <taxon>Agaoninae</taxon>
        <taxon>Ceratosolen</taxon>
    </lineage>
</organism>
<reference evidence="8" key="1">
    <citation type="submission" date="2025-08" db="UniProtKB">
        <authorList>
            <consortium name="RefSeq"/>
        </authorList>
    </citation>
    <scope>IDENTIFICATION</scope>
</reference>
<keyword evidence="2" id="KW-0645">Protease</keyword>
<dbReference type="PRINTS" id="PR00722">
    <property type="entry name" value="CHYMOTRYPSIN"/>
</dbReference>
<dbReference type="InterPro" id="IPR043504">
    <property type="entry name" value="Peptidase_S1_PA_chymotrypsin"/>
</dbReference>
<dbReference type="PANTHER" id="PTHR24276:SF91">
    <property type="entry name" value="AT26814P-RELATED"/>
    <property type="match status" value="1"/>
</dbReference>
<dbReference type="PROSITE" id="PS50240">
    <property type="entry name" value="TRYPSIN_DOM"/>
    <property type="match status" value="1"/>
</dbReference>
<dbReference type="GeneID" id="105360370"/>
<evidence type="ECO:0000256" key="1">
    <source>
        <dbReference type="ARBA" id="ARBA00007664"/>
    </source>
</evidence>
<evidence type="ECO:0000256" key="3">
    <source>
        <dbReference type="ARBA" id="ARBA00022801"/>
    </source>
</evidence>
<evidence type="ECO:0000256" key="4">
    <source>
        <dbReference type="ARBA" id="ARBA00022825"/>
    </source>
</evidence>
<keyword evidence="5" id="KW-1015">Disulfide bond</keyword>
<dbReference type="SMART" id="SM00020">
    <property type="entry name" value="Tryp_SPc"/>
    <property type="match status" value="1"/>
</dbReference>
<dbReference type="Gene3D" id="2.40.10.10">
    <property type="entry name" value="Trypsin-like serine proteases"/>
    <property type="match status" value="2"/>
</dbReference>
<gene>
    <name evidence="8" type="primary">LOC105360370</name>
</gene>
<keyword evidence="3" id="KW-0378">Hydrolase</keyword>
<evidence type="ECO:0000256" key="5">
    <source>
        <dbReference type="ARBA" id="ARBA00023157"/>
    </source>
</evidence>
<dbReference type="InterPro" id="IPR009003">
    <property type="entry name" value="Peptidase_S1_PA"/>
</dbReference>
<proteinExistence type="inferred from homology"/>
<dbReference type="Proteomes" id="UP000695007">
    <property type="component" value="Unplaced"/>
</dbReference>
<dbReference type="RefSeq" id="XP_011495564.1">
    <property type="nucleotide sequence ID" value="XM_011497262.1"/>
</dbReference>
<comment type="similarity">
    <text evidence="1">Belongs to the peptidase S1 family.</text>
</comment>
<dbReference type="InterPro" id="IPR001314">
    <property type="entry name" value="Peptidase_S1A"/>
</dbReference>
<dbReference type="GO" id="GO:0004252">
    <property type="term" value="F:serine-type endopeptidase activity"/>
    <property type="evidence" value="ECO:0007669"/>
    <property type="project" value="InterPro"/>
</dbReference>
<dbReference type="Pfam" id="PF00089">
    <property type="entry name" value="Trypsin"/>
    <property type="match status" value="1"/>
</dbReference>
<dbReference type="SUPFAM" id="SSF50494">
    <property type="entry name" value="Trypsin-like serine proteases"/>
    <property type="match status" value="2"/>
</dbReference>
<dbReference type="InterPro" id="IPR001254">
    <property type="entry name" value="Trypsin_dom"/>
</dbReference>
<dbReference type="InterPro" id="IPR050430">
    <property type="entry name" value="Peptidase_S1"/>
</dbReference>
<sequence>MMRTAQLIVLRMRECSSKLSRILAELILIHNRYICTCADPHVVMNHGDSGNPVFYNGMVIAIHKSTMPFPGEVVNPQKINIHTTIHYYRNFITATTDSNFTRKVYLLGIQNDFVVTKPMFGSFVRLAEENEFVFAVSMVKINNIQPIIERDFICSGALVTKHNVLTSAHCTESYDPTQVLIYAGSINILRSRRYKISWWITYNNWAYSMNMLPRYLSNDIANIRLRRPVHQTLVPIPISNLTNVQLYGQYVDIAAWSIDSEDLFPVKLMTVTLNVLSLNECMDRIEVLHGERVSIEERHLCSFANPYAVMSFGNSGAPIIHLGKVVGIHKATIPFVNEPYNPHKLNIHASIDFYRDFIVTVIAPDYRYLVN</sequence>
<evidence type="ECO:0000256" key="2">
    <source>
        <dbReference type="ARBA" id="ARBA00022670"/>
    </source>
</evidence>
<dbReference type="GO" id="GO:0006508">
    <property type="term" value="P:proteolysis"/>
    <property type="evidence" value="ECO:0007669"/>
    <property type="project" value="UniProtKB-KW"/>
</dbReference>
<evidence type="ECO:0000313" key="7">
    <source>
        <dbReference type="Proteomes" id="UP000695007"/>
    </source>
</evidence>
<feature type="domain" description="Peptidase S1" evidence="6">
    <location>
        <begin position="119"/>
        <end position="363"/>
    </location>
</feature>
<evidence type="ECO:0000259" key="6">
    <source>
        <dbReference type="PROSITE" id="PS50240"/>
    </source>
</evidence>
<accession>A0AAJ6VLQ6</accession>
<dbReference type="PANTHER" id="PTHR24276">
    <property type="entry name" value="POLYSERASE-RELATED"/>
    <property type="match status" value="1"/>
</dbReference>
<protein>
    <submittedName>
        <fullName evidence="8">Thrombin-like enzyme 2</fullName>
    </submittedName>
</protein>